<dbReference type="Proteomes" id="UP000625711">
    <property type="component" value="Unassembled WGS sequence"/>
</dbReference>
<name>A0A834IJK8_RHYFE</name>
<feature type="region of interest" description="Disordered" evidence="1">
    <location>
        <begin position="1"/>
        <end position="70"/>
    </location>
</feature>
<reference evidence="2" key="1">
    <citation type="submission" date="2020-08" db="EMBL/GenBank/DDBJ databases">
        <title>Genome sequencing and assembly of the red palm weevil Rhynchophorus ferrugineus.</title>
        <authorList>
            <person name="Dias G.B."/>
            <person name="Bergman C.M."/>
            <person name="Manee M."/>
        </authorList>
    </citation>
    <scope>NUCLEOTIDE SEQUENCE</scope>
    <source>
        <strain evidence="2">AA-2017</strain>
        <tissue evidence="2">Whole larva</tissue>
    </source>
</reference>
<evidence type="ECO:0000313" key="2">
    <source>
        <dbReference type="EMBL" id="KAF7282122.1"/>
    </source>
</evidence>
<feature type="compositionally biased region" description="Basic and acidic residues" evidence="1">
    <location>
        <begin position="10"/>
        <end position="25"/>
    </location>
</feature>
<dbReference type="AlphaFoldDB" id="A0A834IJK8"/>
<gene>
    <name evidence="2" type="ORF">GWI33_003237</name>
</gene>
<proteinExistence type="predicted"/>
<evidence type="ECO:0000313" key="3">
    <source>
        <dbReference type="Proteomes" id="UP000625711"/>
    </source>
</evidence>
<comment type="caution">
    <text evidence="2">The sequence shown here is derived from an EMBL/GenBank/DDBJ whole genome shotgun (WGS) entry which is preliminary data.</text>
</comment>
<evidence type="ECO:0000256" key="1">
    <source>
        <dbReference type="SAM" id="MobiDB-lite"/>
    </source>
</evidence>
<sequence length="70" mass="7444">MKPGHKNGKRERDSKDEEAAEEKGGGTRAEQPAGLESGPIYRKDSKRGPMDPLSLGLRTKLGPEGVGGLD</sequence>
<protein>
    <submittedName>
        <fullName evidence="2">Uncharacterized protein</fullName>
    </submittedName>
</protein>
<accession>A0A834IJK8</accession>
<organism evidence="2 3">
    <name type="scientific">Rhynchophorus ferrugineus</name>
    <name type="common">Red palm weevil</name>
    <name type="synonym">Curculio ferrugineus</name>
    <dbReference type="NCBI Taxonomy" id="354439"/>
    <lineage>
        <taxon>Eukaryota</taxon>
        <taxon>Metazoa</taxon>
        <taxon>Ecdysozoa</taxon>
        <taxon>Arthropoda</taxon>
        <taxon>Hexapoda</taxon>
        <taxon>Insecta</taxon>
        <taxon>Pterygota</taxon>
        <taxon>Neoptera</taxon>
        <taxon>Endopterygota</taxon>
        <taxon>Coleoptera</taxon>
        <taxon>Polyphaga</taxon>
        <taxon>Cucujiformia</taxon>
        <taxon>Curculionidae</taxon>
        <taxon>Dryophthorinae</taxon>
        <taxon>Rhynchophorus</taxon>
    </lineage>
</organism>
<dbReference type="EMBL" id="JAACXV010000189">
    <property type="protein sequence ID" value="KAF7282122.1"/>
    <property type="molecule type" value="Genomic_DNA"/>
</dbReference>
<keyword evidence="3" id="KW-1185">Reference proteome</keyword>